<feature type="region of interest" description="Disordered" evidence="1">
    <location>
        <begin position="173"/>
        <end position="213"/>
    </location>
</feature>
<feature type="compositionally biased region" description="Basic and acidic residues" evidence="1">
    <location>
        <begin position="38"/>
        <end position="51"/>
    </location>
</feature>
<name>A0ABN9T3W4_9DINO</name>
<evidence type="ECO:0000313" key="3">
    <source>
        <dbReference type="Proteomes" id="UP001189429"/>
    </source>
</evidence>
<feature type="compositionally biased region" description="Pro residues" evidence="1">
    <location>
        <begin position="274"/>
        <end position="288"/>
    </location>
</feature>
<dbReference type="EMBL" id="CAUYUJ010014311">
    <property type="protein sequence ID" value="CAK0839642.1"/>
    <property type="molecule type" value="Genomic_DNA"/>
</dbReference>
<evidence type="ECO:0000256" key="1">
    <source>
        <dbReference type="SAM" id="MobiDB-lite"/>
    </source>
</evidence>
<dbReference type="Proteomes" id="UP001189429">
    <property type="component" value="Unassembled WGS sequence"/>
</dbReference>
<feature type="region of interest" description="Disordered" evidence="1">
    <location>
        <begin position="1"/>
        <end position="104"/>
    </location>
</feature>
<sequence length="362" mass="37590">MWGPTSRAPTSPMPLADVAAASPGRRRGIGEAAAPGREPPDAEAPRGEAGRRAQHAPSPPPGQARPGTPGQRRAGGRGVHAAPGHGAGLFRGGGRAPRQDRGRRDRGEALAFTFVALRDSQPASQTKPAGPAFWVPAVSAAPYSRSLRSQIVKLSCLFHPLALCTFLSFRASCQPSPRSPRCRRQGGAPPSPSLPPVSSPQWPHGPRTSRIDSRCSIPQYVQRSLGLPGPLFSSRGGRGEAAAGSPRSPRSAPAPSSAKPLHLVIRSGAAGPIPSRPTPPVTTPPPPRSRTRAGGRMGRMGSLEGEGPVTEGARSSCARASCQSVTRSSRRVPVGNRTAQTITDTSAIVDSQETRAGGRGMF</sequence>
<organism evidence="2 3">
    <name type="scientific">Prorocentrum cordatum</name>
    <dbReference type="NCBI Taxonomy" id="2364126"/>
    <lineage>
        <taxon>Eukaryota</taxon>
        <taxon>Sar</taxon>
        <taxon>Alveolata</taxon>
        <taxon>Dinophyceae</taxon>
        <taxon>Prorocentrales</taxon>
        <taxon>Prorocentraceae</taxon>
        <taxon>Prorocentrum</taxon>
    </lineage>
</organism>
<feature type="compositionally biased region" description="Gly residues" evidence="1">
    <location>
        <begin position="85"/>
        <end position="95"/>
    </location>
</feature>
<gene>
    <name evidence="2" type="ORF">PCOR1329_LOCUS35281</name>
</gene>
<protein>
    <submittedName>
        <fullName evidence="2">Uncharacterized protein</fullName>
    </submittedName>
</protein>
<feature type="compositionally biased region" description="Pro residues" evidence="1">
    <location>
        <begin position="189"/>
        <end position="198"/>
    </location>
</feature>
<comment type="caution">
    <text evidence="2">The sequence shown here is derived from an EMBL/GenBank/DDBJ whole genome shotgun (WGS) entry which is preliminary data.</text>
</comment>
<reference evidence="2" key="1">
    <citation type="submission" date="2023-10" db="EMBL/GenBank/DDBJ databases">
        <authorList>
            <person name="Chen Y."/>
            <person name="Shah S."/>
            <person name="Dougan E. K."/>
            <person name="Thang M."/>
            <person name="Chan C."/>
        </authorList>
    </citation>
    <scope>NUCLEOTIDE SEQUENCE [LARGE SCALE GENOMIC DNA]</scope>
</reference>
<evidence type="ECO:0000313" key="2">
    <source>
        <dbReference type="EMBL" id="CAK0839642.1"/>
    </source>
</evidence>
<proteinExistence type="predicted"/>
<feature type="region of interest" description="Disordered" evidence="1">
    <location>
        <begin position="226"/>
        <end position="315"/>
    </location>
</feature>
<keyword evidence="3" id="KW-1185">Reference proteome</keyword>
<feature type="compositionally biased region" description="Low complexity" evidence="1">
    <location>
        <begin position="240"/>
        <end position="260"/>
    </location>
</feature>
<accession>A0ABN9T3W4</accession>